<feature type="region of interest" description="Disordered" evidence="2">
    <location>
        <begin position="222"/>
        <end position="242"/>
    </location>
</feature>
<evidence type="ECO:0000256" key="1">
    <source>
        <dbReference type="ARBA" id="ARBA00006295"/>
    </source>
</evidence>
<proteinExistence type="inferred from homology"/>
<dbReference type="InterPro" id="IPR050336">
    <property type="entry name" value="Chromosome_partition/occlusion"/>
</dbReference>
<evidence type="ECO:0000256" key="2">
    <source>
        <dbReference type="SAM" id="MobiDB-lite"/>
    </source>
</evidence>
<feature type="domain" description="ParB-like N-terminal" evidence="3">
    <location>
        <begin position="33"/>
        <end position="122"/>
    </location>
</feature>
<evidence type="ECO:0000313" key="4">
    <source>
        <dbReference type="EMBL" id="MEJ8851880.1"/>
    </source>
</evidence>
<dbReference type="PANTHER" id="PTHR33375">
    <property type="entry name" value="CHROMOSOME-PARTITIONING PROTEIN PARB-RELATED"/>
    <property type="match status" value="1"/>
</dbReference>
<dbReference type="CDD" id="cd16398">
    <property type="entry name" value="KorB_N_like"/>
    <property type="match status" value="1"/>
</dbReference>
<dbReference type="InterPro" id="IPR003115">
    <property type="entry name" value="ParB_N"/>
</dbReference>
<dbReference type="Pfam" id="PF08535">
    <property type="entry name" value="KorB"/>
    <property type="match status" value="1"/>
</dbReference>
<dbReference type="InterPro" id="IPR036086">
    <property type="entry name" value="ParB/Sulfiredoxin_sf"/>
</dbReference>
<comment type="caution">
    <text evidence="4">The sequence shown here is derived from an EMBL/GenBank/DDBJ whole genome shotgun (WGS) entry which is preliminary data.</text>
</comment>
<dbReference type="Pfam" id="PF02195">
    <property type="entry name" value="ParB_N"/>
    <property type="match status" value="1"/>
</dbReference>
<evidence type="ECO:0000259" key="3">
    <source>
        <dbReference type="SMART" id="SM00470"/>
    </source>
</evidence>
<organism evidence="4 5">
    <name type="scientific">Variovorax rhizosphaerae</name>
    <dbReference type="NCBI Taxonomy" id="1836200"/>
    <lineage>
        <taxon>Bacteria</taxon>
        <taxon>Pseudomonadati</taxon>
        <taxon>Pseudomonadota</taxon>
        <taxon>Betaproteobacteria</taxon>
        <taxon>Burkholderiales</taxon>
        <taxon>Comamonadaceae</taxon>
        <taxon>Variovorax</taxon>
    </lineage>
</organism>
<keyword evidence="5" id="KW-1185">Reference proteome</keyword>
<sequence>MSAMRGLDLSGLVQFKASDLLQAEPAVALGKPMLVALSLIDFDPKQPRRSVDETSIGELASSIKLYGVLEPVSLRTDHDREGWFIVNRGERRVRAAREAGLAEVPAFLDERIDPFAQAAENLHRENMSPFDLATFIAEREKEGHSRAEIGRRLNKSRSFITEAACLIEAGPEIRMAFESGRLGTDVRALYRLALTLKAQPERAAALLAGDGAINRSTLGPFWRQGDHESAKPRTSSSAGGVKGFGAPSAGRTVLVVEHAGRRGSLRFKARDHDAAEVRFGDGSRDVVKLNDLRLVCWATEE</sequence>
<accession>A0ABU8WWH0</accession>
<reference evidence="4 5" key="1">
    <citation type="submission" date="2024-03" db="EMBL/GenBank/DDBJ databases">
        <title>Novel species of the genus Variovorax.</title>
        <authorList>
            <person name="Liu Q."/>
            <person name="Xin Y.-H."/>
        </authorList>
    </citation>
    <scope>NUCLEOTIDE SEQUENCE [LARGE SCALE GENOMIC DNA]</scope>
    <source>
        <strain evidence="4 5">KACC 18900</strain>
    </source>
</reference>
<dbReference type="RefSeq" id="WP_340347683.1">
    <property type="nucleotide sequence ID" value="NZ_JBBKZT010000028.1"/>
</dbReference>
<dbReference type="InterPro" id="IPR004437">
    <property type="entry name" value="ParB/RepB/Spo0J"/>
</dbReference>
<dbReference type="PANTHER" id="PTHR33375:SF1">
    <property type="entry name" value="CHROMOSOME-PARTITIONING PROTEIN PARB-RELATED"/>
    <property type="match status" value="1"/>
</dbReference>
<gene>
    <name evidence="4" type="ORF">WKW82_34995</name>
</gene>
<dbReference type="InterPro" id="IPR013741">
    <property type="entry name" value="KorB_domain"/>
</dbReference>
<name>A0ABU8WWH0_9BURK</name>
<dbReference type="Proteomes" id="UP001385892">
    <property type="component" value="Unassembled WGS sequence"/>
</dbReference>
<dbReference type="Gene3D" id="1.10.10.2830">
    <property type="match status" value="1"/>
</dbReference>
<evidence type="ECO:0000313" key="5">
    <source>
        <dbReference type="Proteomes" id="UP001385892"/>
    </source>
</evidence>
<dbReference type="EMBL" id="JBBKZT010000028">
    <property type="protein sequence ID" value="MEJ8851880.1"/>
    <property type="molecule type" value="Genomic_DNA"/>
</dbReference>
<dbReference type="SMART" id="SM00470">
    <property type="entry name" value="ParB"/>
    <property type="match status" value="1"/>
</dbReference>
<comment type="similarity">
    <text evidence="1">Belongs to the ParB family.</text>
</comment>
<protein>
    <submittedName>
        <fullName evidence="4">ParB/RepB/Spo0J family partition protein</fullName>
    </submittedName>
</protein>
<dbReference type="Gene3D" id="3.90.1530.30">
    <property type="match status" value="1"/>
</dbReference>
<dbReference type="SUPFAM" id="SSF110849">
    <property type="entry name" value="ParB/Sulfiredoxin"/>
    <property type="match status" value="1"/>
</dbReference>
<dbReference type="NCBIfam" id="TIGR00180">
    <property type="entry name" value="parB_part"/>
    <property type="match status" value="1"/>
</dbReference>